<protein>
    <submittedName>
        <fullName evidence="1">Uncharacterized protein</fullName>
    </submittedName>
</protein>
<reference evidence="1" key="1">
    <citation type="submission" date="2018-11" db="EMBL/GenBank/DDBJ databases">
        <authorList>
            <consortium name="Pathogen Informatics"/>
        </authorList>
    </citation>
    <scope>NUCLEOTIDE SEQUENCE</scope>
</reference>
<proteinExistence type="predicted"/>
<dbReference type="AlphaFoldDB" id="A0A448WGV1"/>
<name>A0A448WGV1_9PLAT</name>
<comment type="caution">
    <text evidence="1">The sequence shown here is derived from an EMBL/GenBank/DDBJ whole genome shotgun (WGS) entry which is preliminary data.</text>
</comment>
<accession>A0A448WGV1</accession>
<dbReference type="EMBL" id="CAAALY010011515">
    <property type="protein sequence ID" value="VEL11332.1"/>
    <property type="molecule type" value="Genomic_DNA"/>
</dbReference>
<keyword evidence="2" id="KW-1185">Reference proteome</keyword>
<gene>
    <name evidence="1" type="ORF">PXEA_LOCUS4772</name>
</gene>
<organism evidence="1 2">
    <name type="scientific">Protopolystoma xenopodis</name>
    <dbReference type="NCBI Taxonomy" id="117903"/>
    <lineage>
        <taxon>Eukaryota</taxon>
        <taxon>Metazoa</taxon>
        <taxon>Spiralia</taxon>
        <taxon>Lophotrochozoa</taxon>
        <taxon>Platyhelminthes</taxon>
        <taxon>Monogenea</taxon>
        <taxon>Polyopisthocotylea</taxon>
        <taxon>Polystomatidea</taxon>
        <taxon>Polystomatidae</taxon>
        <taxon>Protopolystoma</taxon>
    </lineage>
</organism>
<evidence type="ECO:0000313" key="2">
    <source>
        <dbReference type="Proteomes" id="UP000784294"/>
    </source>
</evidence>
<evidence type="ECO:0000313" key="1">
    <source>
        <dbReference type="EMBL" id="VEL11332.1"/>
    </source>
</evidence>
<sequence length="169" mass="18665">MSSSSSNCYTSLLASKDSSINQPSPSAVESAKLSPVRLYCKRPGDQILASQISLQFPKGLDYTSEKSSFSFVRDSAPLTFHSQHELNVLTTTVTTMVDPGVTEKRIPETPVKLSATRELQEETGENSHKLYVLGSSKENVRTSKYDSPSDLAFSRKPDDELIEEPEFIL</sequence>
<dbReference type="Proteomes" id="UP000784294">
    <property type="component" value="Unassembled WGS sequence"/>
</dbReference>